<dbReference type="SMART" id="SM00220">
    <property type="entry name" value="S_TKc"/>
    <property type="match status" value="1"/>
</dbReference>
<feature type="transmembrane region" description="Helical" evidence="6">
    <location>
        <begin position="405"/>
        <end position="425"/>
    </location>
</feature>
<dbReference type="PANTHER" id="PTHR43671">
    <property type="entry name" value="SERINE/THREONINE-PROTEIN KINASE NEK"/>
    <property type="match status" value="1"/>
</dbReference>
<sequence>MADKLQEHLNSLARDACYRVCATLKESEYETTDVVCFSAGNGAELGPFVRKRIKRFAGLGNAYGRVFEAQARGRRFLYLPRIIDCYNAGERLVVIMEYVEGATLEETVRLQGPSVAAARKWFAPACDAVTSLHETFDPPIIHRDLKPSNIIVSPEGLTLIDLGIARSYNEGVDEDTRHFGTRSYAPPEQFGFAQTDERSDVYALGNVLAFLLTGRSAGERRDGCEDGGQDVPPSLSRVVSRAVALDPDQRFQSVRDLKAAFLEAVGVPGAIEQATLRAFAPVIEPLERWANTAEDDLWQGGVELHRLARRALDTPGRVRTASLVAGAVWDVVLAASTLIWGKALALRCFDVAGKFVLEGFDFPSRCALFGMCALMPVALLAGTADVRLVAERLRPPRRYRLKWRLVSALAVVAVQAACFAALLWFRL</sequence>
<evidence type="ECO:0000313" key="9">
    <source>
        <dbReference type="Proteomes" id="UP000636394"/>
    </source>
</evidence>
<dbReference type="InterPro" id="IPR050660">
    <property type="entry name" value="NEK_Ser/Thr_kinase"/>
</dbReference>
<protein>
    <recommendedName>
        <fullName evidence="1">non-specific serine/threonine protein kinase</fullName>
        <ecNumber evidence="1">2.7.11.1</ecNumber>
    </recommendedName>
</protein>
<evidence type="ECO:0000256" key="3">
    <source>
        <dbReference type="ARBA" id="ARBA00022741"/>
    </source>
</evidence>
<evidence type="ECO:0000256" key="1">
    <source>
        <dbReference type="ARBA" id="ARBA00012513"/>
    </source>
</evidence>
<proteinExistence type="predicted"/>
<evidence type="ECO:0000256" key="6">
    <source>
        <dbReference type="SAM" id="Phobius"/>
    </source>
</evidence>
<keyword evidence="3" id="KW-0547">Nucleotide-binding</keyword>
<keyword evidence="4 8" id="KW-0418">Kinase</keyword>
<comment type="caution">
    <text evidence="8">The sequence shown here is derived from an EMBL/GenBank/DDBJ whole genome shotgun (WGS) entry which is preliminary data.</text>
</comment>
<dbReference type="EC" id="2.7.11.1" evidence="1"/>
<dbReference type="RefSeq" id="WP_166340160.1">
    <property type="nucleotide sequence ID" value="NZ_WPCR01000011.1"/>
</dbReference>
<dbReference type="InterPro" id="IPR000719">
    <property type="entry name" value="Prot_kinase_dom"/>
</dbReference>
<keyword evidence="6" id="KW-0812">Transmembrane</keyword>
<dbReference type="CDD" id="cd14014">
    <property type="entry name" value="STKc_PknB_like"/>
    <property type="match status" value="1"/>
</dbReference>
<dbReference type="EMBL" id="WPCR01000011">
    <property type="protein sequence ID" value="NHM14760.1"/>
    <property type="molecule type" value="Genomic_DNA"/>
</dbReference>
<keyword evidence="9" id="KW-1185">Reference proteome</keyword>
<dbReference type="SUPFAM" id="SSF56112">
    <property type="entry name" value="Protein kinase-like (PK-like)"/>
    <property type="match status" value="1"/>
</dbReference>
<evidence type="ECO:0000313" key="8">
    <source>
        <dbReference type="EMBL" id="NHM14760.1"/>
    </source>
</evidence>
<organism evidence="8 9">
    <name type="scientific">Xiamenia xianingshaonis</name>
    <dbReference type="NCBI Taxonomy" id="2682776"/>
    <lineage>
        <taxon>Bacteria</taxon>
        <taxon>Bacillati</taxon>
        <taxon>Actinomycetota</taxon>
        <taxon>Coriobacteriia</taxon>
        <taxon>Eggerthellales</taxon>
        <taxon>Eggerthellaceae</taxon>
        <taxon>Xiamenia</taxon>
    </lineage>
</organism>
<accession>A0ABX0IMP0</accession>
<dbReference type="Proteomes" id="UP000636394">
    <property type="component" value="Unassembled WGS sequence"/>
</dbReference>
<keyword evidence="6" id="KW-1133">Transmembrane helix</keyword>
<evidence type="ECO:0000256" key="4">
    <source>
        <dbReference type="ARBA" id="ARBA00022777"/>
    </source>
</evidence>
<gene>
    <name evidence="8" type="ORF">GMI68_08310</name>
</gene>
<feature type="domain" description="Protein kinase" evidence="7">
    <location>
        <begin position="1"/>
        <end position="262"/>
    </location>
</feature>
<keyword evidence="2" id="KW-0808">Transferase</keyword>
<dbReference type="InterPro" id="IPR008271">
    <property type="entry name" value="Ser/Thr_kinase_AS"/>
</dbReference>
<evidence type="ECO:0000259" key="7">
    <source>
        <dbReference type="PROSITE" id="PS50011"/>
    </source>
</evidence>
<keyword evidence="5" id="KW-0067">ATP-binding</keyword>
<dbReference type="InterPro" id="IPR011009">
    <property type="entry name" value="Kinase-like_dom_sf"/>
</dbReference>
<dbReference type="GO" id="GO:0016301">
    <property type="term" value="F:kinase activity"/>
    <property type="evidence" value="ECO:0007669"/>
    <property type="project" value="UniProtKB-KW"/>
</dbReference>
<feature type="transmembrane region" description="Helical" evidence="6">
    <location>
        <begin position="367"/>
        <end position="384"/>
    </location>
</feature>
<dbReference type="PROSITE" id="PS00108">
    <property type="entry name" value="PROTEIN_KINASE_ST"/>
    <property type="match status" value="1"/>
</dbReference>
<dbReference type="Pfam" id="PF00069">
    <property type="entry name" value="Pkinase"/>
    <property type="match status" value="1"/>
</dbReference>
<dbReference type="PANTHER" id="PTHR43671:SF13">
    <property type="entry name" value="SERINE_THREONINE-PROTEIN KINASE NEK2"/>
    <property type="match status" value="1"/>
</dbReference>
<reference evidence="8 9" key="1">
    <citation type="submission" date="2019-11" db="EMBL/GenBank/DDBJ databases">
        <title>Eggerthellaceae novel genus isolated from the rectal contents of marmort.</title>
        <authorList>
            <person name="Zhang G."/>
        </authorList>
    </citation>
    <scope>NUCLEOTIDE SEQUENCE [LARGE SCALE GENOMIC DNA]</scope>
    <source>
        <strain evidence="9">zg-886</strain>
    </source>
</reference>
<evidence type="ECO:0000256" key="2">
    <source>
        <dbReference type="ARBA" id="ARBA00022679"/>
    </source>
</evidence>
<evidence type="ECO:0000256" key="5">
    <source>
        <dbReference type="ARBA" id="ARBA00022840"/>
    </source>
</evidence>
<dbReference type="Gene3D" id="1.10.510.10">
    <property type="entry name" value="Transferase(Phosphotransferase) domain 1"/>
    <property type="match status" value="1"/>
</dbReference>
<keyword evidence="6" id="KW-0472">Membrane</keyword>
<dbReference type="PROSITE" id="PS50011">
    <property type="entry name" value="PROTEIN_KINASE_DOM"/>
    <property type="match status" value="1"/>
</dbReference>
<name>A0ABX0IMP0_9ACTN</name>